<accession>A0ABP0T3W1</accession>
<keyword evidence="2" id="KW-1185">Reference proteome</keyword>
<reference evidence="1 2" key="1">
    <citation type="submission" date="2024-02" db="EMBL/GenBank/DDBJ databases">
        <authorList>
            <person name="Nijsse B."/>
            <person name="Sprong H."/>
        </authorList>
    </citation>
    <scope>NUCLEOTIDE SEQUENCE [LARGE SCALE GENOMIC DNA]</scope>
    <source>
        <strain evidence="1">OB144</strain>
    </source>
</reference>
<name>A0ABP0T3W1_RICHE</name>
<organism evidence="1 2">
    <name type="scientific">Rickettsia helvetica</name>
    <dbReference type="NCBI Taxonomy" id="35789"/>
    <lineage>
        <taxon>Bacteria</taxon>
        <taxon>Pseudomonadati</taxon>
        <taxon>Pseudomonadota</taxon>
        <taxon>Alphaproteobacteria</taxon>
        <taxon>Rickettsiales</taxon>
        <taxon>Rickettsiaceae</taxon>
        <taxon>Rickettsieae</taxon>
        <taxon>Rickettsia</taxon>
        <taxon>spotted fever group</taxon>
    </lineage>
</organism>
<proteinExistence type="predicted"/>
<evidence type="ECO:0000313" key="2">
    <source>
        <dbReference type="Proteomes" id="UP001642485"/>
    </source>
</evidence>
<protein>
    <submittedName>
        <fullName evidence="1">KAP NTPase domain-containing protein</fullName>
    </submittedName>
</protein>
<dbReference type="Proteomes" id="UP001642485">
    <property type="component" value="Chromosome"/>
</dbReference>
<dbReference type="EMBL" id="OZ018776">
    <property type="protein sequence ID" value="CAK9120529.1"/>
    <property type="molecule type" value="Genomic_DNA"/>
</dbReference>
<sequence length="573" mass="66450">MLDRSKMTKTQQQQETEKSVFEILEPVKLINEYEQKYAPIINQSNKAIVTLGPNKEDLNILTEFFKDKQLEVKSDQFGNFEFIGTSRHDDKIDIFNVPANKNQPNLMIYNSNYLNNNHSFAQSILNTFFLQKILDTKPTKFILVIKDIAIQNAQSLDTQNKIKELTNILWEFTNLFEAIDTGNNISVIFTDTINEKTQVQVSNIFNEALKEKSFSEKQKSIIAKLASNSYFFPKPSNKPKYGKILKILYDKDYITLNKSNKITINDRNSEEILSATKLINLEIKSNIDALKTEIDKIWDKEKNTIFDPSKNQKLVPLIKILKDSQTRDNKDKSTESFLKVSDELYSILQISKPESGLDSLINYLKYFSNINNFQENSNLINSSEWFDNLFSEVASYNINGELLVAFIAMIESTKDSFLKKLNETVQNFYNNIKTNKTLDTTEVNDIFKLREFLTRIKTNLKSNLINLSLNLSIDKNITNLQNLINPINEEDAKSLWEYITGSITEIIKDEDINIVIYNKLLNSKILPQQEIDTYNKLETLLKDAYDNMSKKHKEEQFCKRQLAEIYCQKPKSP</sequence>
<gene>
    <name evidence="1" type="ORF">OB144RH_02900</name>
</gene>
<evidence type="ECO:0000313" key="1">
    <source>
        <dbReference type="EMBL" id="CAK9120529.1"/>
    </source>
</evidence>
<dbReference type="RefSeq" id="WP_051125485.1">
    <property type="nucleotide sequence ID" value="NZ_OY974080.1"/>
</dbReference>